<sequence>MSHMSPAPEVPPSVSDATSQTELVMQMMEMQECMNEKFMAMLANKSKASEPDVPKPPEFPTFVSNSVQPSKSLLDVFPSIPQPILLDIACHDFEPTDLRKIHAYLRDNLDEASGSVPSSSSSLTNVGTFWFR</sequence>
<dbReference type="AlphaFoldDB" id="A0A4S8MAS3"/>
<name>A0A4S8MAS3_DENBC</name>
<protein>
    <submittedName>
        <fullName evidence="1">Uncharacterized protein</fullName>
    </submittedName>
</protein>
<keyword evidence="2" id="KW-1185">Reference proteome</keyword>
<organism evidence="1 2">
    <name type="scientific">Dendrothele bispora (strain CBS 962.96)</name>
    <dbReference type="NCBI Taxonomy" id="1314807"/>
    <lineage>
        <taxon>Eukaryota</taxon>
        <taxon>Fungi</taxon>
        <taxon>Dikarya</taxon>
        <taxon>Basidiomycota</taxon>
        <taxon>Agaricomycotina</taxon>
        <taxon>Agaricomycetes</taxon>
        <taxon>Agaricomycetidae</taxon>
        <taxon>Agaricales</taxon>
        <taxon>Agaricales incertae sedis</taxon>
        <taxon>Dendrothele</taxon>
    </lineage>
</organism>
<evidence type="ECO:0000313" key="1">
    <source>
        <dbReference type="EMBL" id="THU99033.1"/>
    </source>
</evidence>
<evidence type="ECO:0000313" key="2">
    <source>
        <dbReference type="Proteomes" id="UP000297245"/>
    </source>
</evidence>
<proteinExistence type="predicted"/>
<reference evidence="1 2" key="1">
    <citation type="journal article" date="2019" name="Nat. Ecol. Evol.">
        <title>Megaphylogeny resolves global patterns of mushroom evolution.</title>
        <authorList>
            <person name="Varga T."/>
            <person name="Krizsan K."/>
            <person name="Foldi C."/>
            <person name="Dima B."/>
            <person name="Sanchez-Garcia M."/>
            <person name="Sanchez-Ramirez S."/>
            <person name="Szollosi G.J."/>
            <person name="Szarkandi J.G."/>
            <person name="Papp V."/>
            <person name="Albert L."/>
            <person name="Andreopoulos W."/>
            <person name="Angelini C."/>
            <person name="Antonin V."/>
            <person name="Barry K.W."/>
            <person name="Bougher N.L."/>
            <person name="Buchanan P."/>
            <person name="Buyck B."/>
            <person name="Bense V."/>
            <person name="Catcheside P."/>
            <person name="Chovatia M."/>
            <person name="Cooper J."/>
            <person name="Damon W."/>
            <person name="Desjardin D."/>
            <person name="Finy P."/>
            <person name="Geml J."/>
            <person name="Haridas S."/>
            <person name="Hughes K."/>
            <person name="Justo A."/>
            <person name="Karasinski D."/>
            <person name="Kautmanova I."/>
            <person name="Kiss B."/>
            <person name="Kocsube S."/>
            <person name="Kotiranta H."/>
            <person name="LaButti K.M."/>
            <person name="Lechner B.E."/>
            <person name="Liimatainen K."/>
            <person name="Lipzen A."/>
            <person name="Lukacs Z."/>
            <person name="Mihaltcheva S."/>
            <person name="Morgado L.N."/>
            <person name="Niskanen T."/>
            <person name="Noordeloos M.E."/>
            <person name="Ohm R.A."/>
            <person name="Ortiz-Santana B."/>
            <person name="Ovrebo C."/>
            <person name="Racz N."/>
            <person name="Riley R."/>
            <person name="Savchenko A."/>
            <person name="Shiryaev A."/>
            <person name="Soop K."/>
            <person name="Spirin V."/>
            <person name="Szebenyi C."/>
            <person name="Tomsovsky M."/>
            <person name="Tulloss R.E."/>
            <person name="Uehling J."/>
            <person name="Grigoriev I.V."/>
            <person name="Vagvolgyi C."/>
            <person name="Papp T."/>
            <person name="Martin F.M."/>
            <person name="Miettinen O."/>
            <person name="Hibbett D.S."/>
            <person name="Nagy L.G."/>
        </authorList>
    </citation>
    <scope>NUCLEOTIDE SEQUENCE [LARGE SCALE GENOMIC DNA]</scope>
    <source>
        <strain evidence="1 2">CBS 962.96</strain>
    </source>
</reference>
<accession>A0A4S8MAS3</accession>
<dbReference type="OrthoDB" id="2744000at2759"/>
<gene>
    <name evidence="1" type="ORF">K435DRAFT_856003</name>
</gene>
<dbReference type="Proteomes" id="UP000297245">
    <property type="component" value="Unassembled WGS sequence"/>
</dbReference>
<dbReference type="EMBL" id="ML179125">
    <property type="protein sequence ID" value="THU99033.1"/>
    <property type="molecule type" value="Genomic_DNA"/>
</dbReference>